<dbReference type="Gene3D" id="3.90.320.10">
    <property type="match status" value="1"/>
</dbReference>
<dbReference type="AlphaFoldDB" id="A0A8H2K5Z4"/>
<organism evidence="2 3">
    <name type="scientific">Rhodoglobus vestalii</name>
    <dbReference type="NCBI Taxonomy" id="193384"/>
    <lineage>
        <taxon>Bacteria</taxon>
        <taxon>Bacillati</taxon>
        <taxon>Actinomycetota</taxon>
        <taxon>Actinomycetes</taxon>
        <taxon>Micrococcales</taxon>
        <taxon>Microbacteriaceae</taxon>
        <taxon>Rhodoglobus</taxon>
    </lineage>
</organism>
<dbReference type="InterPro" id="IPR011604">
    <property type="entry name" value="PDDEXK-like_dom_sf"/>
</dbReference>
<name>A0A8H2K5Z4_9MICO</name>
<evidence type="ECO:0000259" key="1">
    <source>
        <dbReference type="Pfam" id="PF09588"/>
    </source>
</evidence>
<dbReference type="InterPro" id="IPR011335">
    <property type="entry name" value="Restrct_endonuc-II-like"/>
</dbReference>
<keyword evidence="3" id="KW-1185">Reference proteome</keyword>
<dbReference type="Pfam" id="PF09588">
    <property type="entry name" value="YqaJ"/>
    <property type="match status" value="1"/>
</dbReference>
<evidence type="ECO:0000313" key="3">
    <source>
        <dbReference type="Proteomes" id="UP000316560"/>
    </source>
</evidence>
<reference evidence="2 3" key="1">
    <citation type="submission" date="2019-06" db="EMBL/GenBank/DDBJ databases">
        <title>Sequencing the genomes of 1000 actinobacteria strains.</title>
        <authorList>
            <person name="Klenk H.-P."/>
        </authorList>
    </citation>
    <scope>NUCLEOTIDE SEQUENCE [LARGE SCALE GENOMIC DNA]</scope>
    <source>
        <strain evidence="2 3">DSM 21947</strain>
    </source>
</reference>
<comment type="caution">
    <text evidence="2">The sequence shown here is derived from an EMBL/GenBank/DDBJ whole genome shotgun (WGS) entry which is preliminary data.</text>
</comment>
<evidence type="ECO:0000313" key="2">
    <source>
        <dbReference type="EMBL" id="TQO19428.1"/>
    </source>
</evidence>
<feature type="domain" description="YqaJ viral recombinase" evidence="1">
    <location>
        <begin position="58"/>
        <end position="179"/>
    </location>
</feature>
<dbReference type="SUPFAM" id="SSF52980">
    <property type="entry name" value="Restriction endonuclease-like"/>
    <property type="match status" value="1"/>
</dbReference>
<protein>
    <submittedName>
        <fullName evidence="2">YqaJ-like recombinase protein</fullName>
    </submittedName>
</protein>
<sequence>MSVLPARIRPFCQSPSSIVDLTRDNGGVSMQPELDLWQPVTPNHHDRIVAHSEDRVAWLRARSRGVTATDAARLATEQSLRGVVQSKLLGSGFSGNAFTDHGRLREPEIARWVRAQHGIHSSSALFHAHDQPLHLATPDGVAVIDGAVVLSEIKTTQRAWRSIPRSYLRQVWWQQYVLGADRTLVVWEQHDDFVPVRAEPKWLWVDRDEDQIHALVSLADRLLDLMRAPQ</sequence>
<accession>A0A8H2K5Z4</accession>
<gene>
    <name evidence="2" type="ORF">FB472_0978</name>
</gene>
<proteinExistence type="predicted"/>
<dbReference type="InterPro" id="IPR019080">
    <property type="entry name" value="YqaJ_viral_recombinase"/>
</dbReference>
<dbReference type="EMBL" id="VFRA01000001">
    <property type="protein sequence ID" value="TQO19428.1"/>
    <property type="molecule type" value="Genomic_DNA"/>
</dbReference>
<dbReference type="Proteomes" id="UP000316560">
    <property type="component" value="Unassembled WGS sequence"/>
</dbReference>